<gene>
    <name evidence="2" type="ORF">PR048_030021</name>
</gene>
<dbReference type="EMBL" id="JARBHB010000014">
    <property type="protein sequence ID" value="KAJ8868493.1"/>
    <property type="molecule type" value="Genomic_DNA"/>
</dbReference>
<accession>A0ABQ9G7S5</accession>
<proteinExistence type="predicted"/>
<reference evidence="2 3" key="1">
    <citation type="submission" date="2023-02" db="EMBL/GenBank/DDBJ databases">
        <title>LHISI_Scaffold_Assembly.</title>
        <authorList>
            <person name="Stuart O.P."/>
            <person name="Cleave R."/>
            <person name="Magrath M.J.L."/>
            <person name="Mikheyev A.S."/>
        </authorList>
    </citation>
    <scope>NUCLEOTIDE SEQUENCE [LARGE SCALE GENOMIC DNA]</scope>
    <source>
        <strain evidence="2">Daus_M_001</strain>
        <tissue evidence="2">Leg muscle</tissue>
    </source>
</reference>
<comment type="caution">
    <text evidence="2">The sequence shown here is derived from an EMBL/GenBank/DDBJ whole genome shotgun (WGS) entry which is preliminary data.</text>
</comment>
<feature type="region of interest" description="Disordered" evidence="1">
    <location>
        <begin position="518"/>
        <end position="550"/>
    </location>
</feature>
<organism evidence="2 3">
    <name type="scientific">Dryococelus australis</name>
    <dbReference type="NCBI Taxonomy" id="614101"/>
    <lineage>
        <taxon>Eukaryota</taxon>
        <taxon>Metazoa</taxon>
        <taxon>Ecdysozoa</taxon>
        <taxon>Arthropoda</taxon>
        <taxon>Hexapoda</taxon>
        <taxon>Insecta</taxon>
        <taxon>Pterygota</taxon>
        <taxon>Neoptera</taxon>
        <taxon>Polyneoptera</taxon>
        <taxon>Phasmatodea</taxon>
        <taxon>Verophasmatodea</taxon>
        <taxon>Anareolatae</taxon>
        <taxon>Phasmatidae</taxon>
        <taxon>Eurycanthinae</taxon>
        <taxon>Dryococelus</taxon>
    </lineage>
</organism>
<evidence type="ECO:0000256" key="1">
    <source>
        <dbReference type="SAM" id="MobiDB-lite"/>
    </source>
</evidence>
<name>A0ABQ9G7S5_9NEOP</name>
<protein>
    <submittedName>
        <fullName evidence="2">Uncharacterized protein</fullName>
    </submittedName>
</protein>
<dbReference type="Proteomes" id="UP001159363">
    <property type="component" value="Chromosome 13"/>
</dbReference>
<evidence type="ECO:0000313" key="2">
    <source>
        <dbReference type="EMBL" id="KAJ8868493.1"/>
    </source>
</evidence>
<evidence type="ECO:0000313" key="3">
    <source>
        <dbReference type="Proteomes" id="UP001159363"/>
    </source>
</evidence>
<keyword evidence="3" id="KW-1185">Reference proteome</keyword>
<sequence length="574" mass="63395">MPTADSCQTNPLRNSTTITITISSSLLRLNRVRRKTRTLFNLSLLSLPPASQRVGLAALEQLGVRQPGQRLCAEATSFALITSPEAVVAERLVCSSPTKANRVQSPAGSHQIFASGNRAGRFRWSAGFLGDLPFPPPLHSGAAPLTPRLALFGSQGLRCLERPLPLHSSLYFQYQLSFHEMSNSPACKSHPSLDRCSQSQTFHPLHTPLLARRVSLKVTNPMHSSIPGSEHQGKRAYEAKNPTKWDKSHHPATLLCKYPIVLQSRVSNQTSTKLFARVEIRERKAPDLSAALVSTRPCFNKENERGPGRCQWERSCAAIVSSLLNGLVRRSNAGFTLVRQRSKELMRKELSHHIAYRGRLLSHPSDVGGAGGHCKAFKGSWASASWGKKRSKPRKCGVSAYRAHTYTHTHAQLRRREFLIDCTAPTTGLEVGRPLGIVPDDTCEFSHGSSAAVLFRRRSACSLCCHSLGTLSDLEPEVPGFATRYFQGEFSPQETFYISKCKFDIKSKVECLRGAASNEGKTLSQESKPKRTNSKRFQPMASDVDVSSFQPARSKEMPFGKLSMMHGTSHHETT</sequence>